<dbReference type="Proteomes" id="UP000278398">
    <property type="component" value="Unassembled WGS sequence"/>
</dbReference>
<evidence type="ECO:0000313" key="3">
    <source>
        <dbReference type="Proteomes" id="UP000278398"/>
    </source>
</evidence>
<proteinExistence type="predicted"/>
<reference evidence="2 3" key="1">
    <citation type="submission" date="2018-12" db="EMBL/GenBank/DDBJ databases">
        <title>Mesorhizobium carbonis sp. nov., isolated from coal mine water.</title>
        <authorList>
            <person name="Xin W."/>
            <person name="Xu Z."/>
            <person name="Xiang F."/>
            <person name="Zhang J."/>
            <person name="Xi L."/>
            <person name="Liu J."/>
        </authorList>
    </citation>
    <scope>NUCLEOTIDE SEQUENCE [LARGE SCALE GENOMIC DNA]</scope>
    <source>
        <strain evidence="2 3">B2.3</strain>
    </source>
</reference>
<feature type="region of interest" description="Disordered" evidence="1">
    <location>
        <begin position="1"/>
        <end position="45"/>
    </location>
</feature>
<keyword evidence="3" id="KW-1185">Reference proteome</keyword>
<feature type="compositionally biased region" description="Pro residues" evidence="1">
    <location>
        <begin position="10"/>
        <end position="23"/>
    </location>
</feature>
<name>A0A429YZ23_9HYPH</name>
<protein>
    <submittedName>
        <fullName evidence="2">Uncharacterized protein</fullName>
    </submittedName>
</protein>
<sequence>MRGLCCVSAPAPPPPLRGPPPPLRRGGSGHGRPQREYPPLRSGGGGPCEAWWRGRTATICDCPAGG</sequence>
<evidence type="ECO:0000313" key="2">
    <source>
        <dbReference type="EMBL" id="RST86727.1"/>
    </source>
</evidence>
<organism evidence="2 3">
    <name type="scientific">Aquibium carbonis</name>
    <dbReference type="NCBI Taxonomy" id="2495581"/>
    <lineage>
        <taxon>Bacteria</taxon>
        <taxon>Pseudomonadati</taxon>
        <taxon>Pseudomonadota</taxon>
        <taxon>Alphaproteobacteria</taxon>
        <taxon>Hyphomicrobiales</taxon>
        <taxon>Phyllobacteriaceae</taxon>
        <taxon>Aquibium</taxon>
    </lineage>
</organism>
<dbReference type="AlphaFoldDB" id="A0A429YZ23"/>
<gene>
    <name evidence="2" type="ORF">EJC49_09145</name>
</gene>
<comment type="caution">
    <text evidence="2">The sequence shown here is derived from an EMBL/GenBank/DDBJ whole genome shotgun (WGS) entry which is preliminary data.</text>
</comment>
<evidence type="ECO:0000256" key="1">
    <source>
        <dbReference type="SAM" id="MobiDB-lite"/>
    </source>
</evidence>
<accession>A0A429YZ23</accession>
<dbReference type="EMBL" id="RWKW01000032">
    <property type="protein sequence ID" value="RST86727.1"/>
    <property type="molecule type" value="Genomic_DNA"/>
</dbReference>